<gene>
    <name evidence="1" type="ORF">OSTLU_30920</name>
</gene>
<dbReference type="EMBL" id="CP000583">
    <property type="protein sequence ID" value="ABO95405.1"/>
    <property type="molecule type" value="Genomic_DNA"/>
</dbReference>
<dbReference type="GeneID" id="5001087"/>
<organism evidence="1 2">
    <name type="scientific">Ostreococcus lucimarinus (strain CCE9901)</name>
    <dbReference type="NCBI Taxonomy" id="436017"/>
    <lineage>
        <taxon>Eukaryota</taxon>
        <taxon>Viridiplantae</taxon>
        <taxon>Chlorophyta</taxon>
        <taxon>Mamiellophyceae</taxon>
        <taxon>Mamiellales</taxon>
        <taxon>Bathycoccaceae</taxon>
        <taxon>Ostreococcus</taxon>
    </lineage>
</organism>
<evidence type="ECO:0000313" key="2">
    <source>
        <dbReference type="Proteomes" id="UP000001568"/>
    </source>
</evidence>
<dbReference type="RefSeq" id="XP_001417112.1">
    <property type="nucleotide sequence ID" value="XM_001417075.1"/>
</dbReference>
<dbReference type="OrthoDB" id="10495038at2759"/>
<name>A4RVC0_OSTLU</name>
<dbReference type="HOGENOM" id="CLU_2241125_0_0_1"/>
<accession>A4RVC0</accession>
<reference evidence="1 2" key="1">
    <citation type="journal article" date="2007" name="Proc. Natl. Acad. Sci. U.S.A.">
        <title>The tiny eukaryote Ostreococcus provides genomic insights into the paradox of plankton speciation.</title>
        <authorList>
            <person name="Palenik B."/>
            <person name="Grimwood J."/>
            <person name="Aerts A."/>
            <person name="Rouze P."/>
            <person name="Salamov A."/>
            <person name="Putnam N."/>
            <person name="Dupont C."/>
            <person name="Jorgensen R."/>
            <person name="Derelle E."/>
            <person name="Rombauts S."/>
            <person name="Zhou K."/>
            <person name="Otillar R."/>
            <person name="Merchant S.S."/>
            <person name="Podell S."/>
            <person name="Gaasterland T."/>
            <person name="Napoli C."/>
            <person name="Gendler K."/>
            <person name="Manuell A."/>
            <person name="Tai V."/>
            <person name="Vallon O."/>
            <person name="Piganeau G."/>
            <person name="Jancek S."/>
            <person name="Heijde M."/>
            <person name="Jabbari K."/>
            <person name="Bowler C."/>
            <person name="Lohr M."/>
            <person name="Robbens S."/>
            <person name="Werner G."/>
            <person name="Dubchak I."/>
            <person name="Pazour G.J."/>
            <person name="Ren Q."/>
            <person name="Paulsen I."/>
            <person name="Delwiche C."/>
            <person name="Schmutz J."/>
            <person name="Rokhsar D."/>
            <person name="Van de Peer Y."/>
            <person name="Moreau H."/>
            <person name="Grigoriev I.V."/>
        </authorList>
    </citation>
    <scope>NUCLEOTIDE SEQUENCE [LARGE SCALE GENOMIC DNA]</scope>
    <source>
        <strain evidence="1 2">CCE9901</strain>
    </source>
</reference>
<dbReference type="KEGG" id="olu:OSTLU_30920"/>
<evidence type="ECO:0000313" key="1">
    <source>
        <dbReference type="EMBL" id="ABO95405.1"/>
    </source>
</evidence>
<dbReference type="Gramene" id="ABO95405">
    <property type="protein sequence ID" value="ABO95405"/>
    <property type="gene ID" value="OSTLU_30920"/>
</dbReference>
<proteinExistence type="predicted"/>
<dbReference type="Proteomes" id="UP000001568">
    <property type="component" value="Chromosome 3"/>
</dbReference>
<dbReference type="AlphaFoldDB" id="A4RVC0"/>
<sequence>MAANDGETKLPEDGWIQPCFACSRLTWQNVSLGGFKVYRCASCAETFRARATAMQPQDGGAADATAGDDGAEAKGDVLASLMLKLRAIVDQVGGEHLKGSLMPIE</sequence>
<keyword evidence="2" id="KW-1185">Reference proteome</keyword>
<protein>
    <submittedName>
        <fullName evidence="1">Uncharacterized protein</fullName>
    </submittedName>
</protein>